<dbReference type="Pfam" id="PF07583">
    <property type="entry name" value="PSCyt2"/>
    <property type="match status" value="1"/>
</dbReference>
<accession>A0A518DQ34</accession>
<evidence type="ECO:0000259" key="1">
    <source>
        <dbReference type="Pfam" id="PF07583"/>
    </source>
</evidence>
<dbReference type="PANTHER" id="PTHR35889:SF3">
    <property type="entry name" value="F-BOX DOMAIN-CONTAINING PROTEIN"/>
    <property type="match status" value="1"/>
</dbReference>
<organism evidence="3 4">
    <name type="scientific">Lignipirellula cremea</name>
    <dbReference type="NCBI Taxonomy" id="2528010"/>
    <lineage>
        <taxon>Bacteria</taxon>
        <taxon>Pseudomonadati</taxon>
        <taxon>Planctomycetota</taxon>
        <taxon>Planctomycetia</taxon>
        <taxon>Pirellulales</taxon>
        <taxon>Pirellulaceae</taxon>
        <taxon>Lignipirellula</taxon>
    </lineage>
</organism>
<dbReference type="PANTHER" id="PTHR35889">
    <property type="entry name" value="CYCLOINULO-OLIGOSACCHARIDE FRUCTANOTRANSFERASE-RELATED"/>
    <property type="match status" value="1"/>
</dbReference>
<proteinExistence type="predicted"/>
<dbReference type="Proteomes" id="UP000317648">
    <property type="component" value="Chromosome"/>
</dbReference>
<dbReference type="InterPro" id="IPR022655">
    <property type="entry name" value="DUF1553"/>
</dbReference>
<evidence type="ECO:0008006" key="5">
    <source>
        <dbReference type="Google" id="ProtNLM"/>
    </source>
</evidence>
<keyword evidence="4" id="KW-1185">Reference proteome</keyword>
<evidence type="ECO:0000313" key="4">
    <source>
        <dbReference type="Proteomes" id="UP000317648"/>
    </source>
</evidence>
<dbReference type="AlphaFoldDB" id="A0A518DQ34"/>
<dbReference type="KEGG" id="lcre:Pla8534_17420"/>
<name>A0A518DQ34_9BACT</name>
<gene>
    <name evidence="3" type="ORF">Pla8534_17420</name>
</gene>
<dbReference type="RefSeq" id="WP_197443108.1">
    <property type="nucleotide sequence ID" value="NZ_CP036433.1"/>
</dbReference>
<evidence type="ECO:0000259" key="2">
    <source>
        <dbReference type="Pfam" id="PF07587"/>
    </source>
</evidence>
<reference evidence="3 4" key="1">
    <citation type="submission" date="2019-02" db="EMBL/GenBank/DDBJ databases">
        <title>Deep-cultivation of Planctomycetes and their phenomic and genomic characterization uncovers novel biology.</title>
        <authorList>
            <person name="Wiegand S."/>
            <person name="Jogler M."/>
            <person name="Boedeker C."/>
            <person name="Pinto D."/>
            <person name="Vollmers J."/>
            <person name="Rivas-Marin E."/>
            <person name="Kohn T."/>
            <person name="Peeters S.H."/>
            <person name="Heuer A."/>
            <person name="Rast P."/>
            <person name="Oberbeckmann S."/>
            <person name="Bunk B."/>
            <person name="Jeske O."/>
            <person name="Meyerdierks A."/>
            <person name="Storesund J.E."/>
            <person name="Kallscheuer N."/>
            <person name="Luecker S."/>
            <person name="Lage O.M."/>
            <person name="Pohl T."/>
            <person name="Merkel B.J."/>
            <person name="Hornburger P."/>
            <person name="Mueller R.-W."/>
            <person name="Bruemmer F."/>
            <person name="Labrenz M."/>
            <person name="Spormann A.M."/>
            <person name="Op den Camp H."/>
            <person name="Overmann J."/>
            <person name="Amann R."/>
            <person name="Jetten M.S.M."/>
            <person name="Mascher T."/>
            <person name="Medema M.H."/>
            <person name="Devos D.P."/>
            <person name="Kaster A.-K."/>
            <person name="Ovreas L."/>
            <person name="Rohde M."/>
            <person name="Galperin M.Y."/>
            <person name="Jogler C."/>
        </authorList>
    </citation>
    <scope>NUCLEOTIDE SEQUENCE [LARGE SCALE GENOMIC DNA]</scope>
    <source>
        <strain evidence="3 4">Pla85_3_4</strain>
    </source>
</reference>
<sequence>MLRALLVLTAVWLTLAVSPGRQISQATAATPLHVQIDQLIEKAHPDFQKMAAPPASDAEFFRRVHLDLVGLIPTAAETRAFLADKAPTAEKRSQLIARLLDSPEHARRMQYVFDEMLVERRRDSTVADAEWREYLRQSFQQHKPWDQLAEEILGADGKELRPAAKFYLARNAELEVVTRDVGRIFLGVDLECAQCHDHPSIDDYYQRHYFGINAFLQRTYLFTDPKTKEKVLGEKAEGEASFTSVFTQESGETGPRLMDLEAIPDPDGTEKQYLLAPTKQQRGVPRYSRRAQLARAMASDQNRPFRRNMANRLWALMMGRGLVEPLDLHTADNPPSHPEVLELLTDALLEQDYDLDYLLRELALTKTYQRSSEYSGSSPPPAPETFAIGLLKPLSSEQLAWSALQATGLRQVMLEAKIASQEKQNVALIAAAKKQAALPAEEPPGPVYEEPPAPNAPPETAAPLPIDTADLRWQEEVLHEAFQGSVNQFVTLFSEQAGQTTTFQAAPSHALFFINGTLIRDWLQPQPGRLTERLAHIEPPAALTEELFLAVLGREPTADEATETVAYLATVDDQKAALQELAWALLSSAEFRFNH</sequence>
<dbReference type="EMBL" id="CP036433">
    <property type="protein sequence ID" value="QDU93956.1"/>
    <property type="molecule type" value="Genomic_DNA"/>
</dbReference>
<feature type="domain" description="DUF1553" evidence="2">
    <location>
        <begin position="289"/>
        <end position="567"/>
    </location>
</feature>
<protein>
    <recommendedName>
        <fullName evidence="5">DUF1549 domain-containing protein</fullName>
    </recommendedName>
</protein>
<feature type="domain" description="DUF1549" evidence="1">
    <location>
        <begin position="35"/>
        <end position="219"/>
    </location>
</feature>
<dbReference type="Pfam" id="PF07587">
    <property type="entry name" value="PSD1"/>
    <property type="match status" value="1"/>
</dbReference>
<dbReference type="InterPro" id="IPR011444">
    <property type="entry name" value="DUF1549"/>
</dbReference>
<evidence type="ECO:0000313" key="3">
    <source>
        <dbReference type="EMBL" id="QDU93956.1"/>
    </source>
</evidence>